<sequence>MKWHIFLSSIYKGCIALGIFIISAADVSAQDVIARHAEHASASTHFMGMLYQNPSYQMDRYKTSLNRASLYNHNRQATLPPLLEDGDDTQLWGARVDAYIPKGKSAIWGYAHYDNSRTKNIHYSETSDASLLYPYVMADTIGGGTSKDEVYDFMGGFSTRLNPKWIIGAQGAYTAQLDYRVRDPRPKNLASDIKLTMGTSYLLSACQVGAAVHFHRYKQTNEVKVYNETSSPLFYHLTGLGTDYYRFRGENTATYYKGAGWGITLNAAPKDKSGFFASYQYQNLYIDKIISSLNELPMSTLKLYYFSTEVGYLNQGRRHNFGVKLNGNHSLRKGIENIFGSPASHMYPQIGSEPQFKQQQLNLSSEALYRCHSERSVYEFDYRFSYNHLKETHNDPYRLMQSSAISSRIQAKGLWLIHKWLCQIRLSFLTVNSFKNNMELKGELNRAMLPPLLQRYDYLSSHRYLTDNSIAFHYNTGRKYSVFFSLNWQYCHYQQHQHTNEQTLSIGIEF</sequence>
<organism evidence="2 3">
    <name type="scientific">Hoylesella saccharolytica F0055</name>
    <dbReference type="NCBI Taxonomy" id="1127699"/>
    <lineage>
        <taxon>Bacteria</taxon>
        <taxon>Pseudomonadati</taxon>
        <taxon>Bacteroidota</taxon>
        <taxon>Bacteroidia</taxon>
        <taxon>Bacteroidales</taxon>
        <taxon>Prevotellaceae</taxon>
        <taxon>Hoylesella</taxon>
    </lineage>
</organism>
<accession>L1NB38</accession>
<dbReference type="Proteomes" id="UP000010433">
    <property type="component" value="Unassembled WGS sequence"/>
</dbReference>
<dbReference type="STRING" id="1127699.HMPREF9151_01204"/>
<proteinExistence type="predicted"/>
<gene>
    <name evidence="2" type="ORF">HMPREF9151_01204</name>
</gene>
<dbReference type="EMBL" id="AMEP01000084">
    <property type="protein sequence ID" value="EKY00729.1"/>
    <property type="molecule type" value="Genomic_DNA"/>
</dbReference>
<protein>
    <recommendedName>
        <fullName evidence="1">DUF6850 domain-containing protein</fullName>
    </recommendedName>
</protein>
<evidence type="ECO:0000259" key="1">
    <source>
        <dbReference type="Pfam" id="PF21012"/>
    </source>
</evidence>
<dbReference type="Pfam" id="PF21012">
    <property type="entry name" value="DUF6850"/>
    <property type="match status" value="1"/>
</dbReference>
<evidence type="ECO:0000313" key="2">
    <source>
        <dbReference type="EMBL" id="EKY00729.1"/>
    </source>
</evidence>
<name>L1NB38_9BACT</name>
<dbReference type="HOGENOM" id="CLU_040885_0_0_10"/>
<dbReference type="InterPro" id="IPR049236">
    <property type="entry name" value="DUF6850"/>
</dbReference>
<keyword evidence="3" id="KW-1185">Reference proteome</keyword>
<dbReference type="PATRIC" id="fig|1127699.3.peg.1115"/>
<dbReference type="AlphaFoldDB" id="L1NB38"/>
<feature type="domain" description="DUF6850" evidence="1">
    <location>
        <begin position="59"/>
        <end position="510"/>
    </location>
</feature>
<dbReference type="RefSeq" id="WP_009162419.1">
    <property type="nucleotide sequence ID" value="NZ_KB290995.1"/>
</dbReference>
<comment type="caution">
    <text evidence="2">The sequence shown here is derived from an EMBL/GenBank/DDBJ whole genome shotgun (WGS) entry which is preliminary data.</text>
</comment>
<dbReference type="OrthoDB" id="1025008at2"/>
<reference evidence="2 3" key="1">
    <citation type="submission" date="2012-05" db="EMBL/GenBank/DDBJ databases">
        <authorList>
            <person name="Weinstock G."/>
            <person name="Sodergren E."/>
            <person name="Lobos E.A."/>
            <person name="Fulton L."/>
            <person name="Fulton R."/>
            <person name="Courtney L."/>
            <person name="Fronick C."/>
            <person name="O'Laughlin M."/>
            <person name="Godfrey J."/>
            <person name="Wilson R.M."/>
            <person name="Miner T."/>
            <person name="Farmer C."/>
            <person name="Delehaunty K."/>
            <person name="Cordes M."/>
            <person name="Minx P."/>
            <person name="Tomlinson C."/>
            <person name="Chen J."/>
            <person name="Wollam A."/>
            <person name="Pepin K.H."/>
            <person name="Bhonagiri V."/>
            <person name="Zhang X."/>
            <person name="Suruliraj S."/>
            <person name="Warren W."/>
            <person name="Mitreva M."/>
            <person name="Mardis E.R."/>
            <person name="Wilson R.K."/>
        </authorList>
    </citation>
    <scope>NUCLEOTIDE SEQUENCE [LARGE SCALE GENOMIC DNA]</scope>
    <source>
        <strain evidence="2 3">F0055</strain>
    </source>
</reference>
<evidence type="ECO:0000313" key="3">
    <source>
        <dbReference type="Proteomes" id="UP000010433"/>
    </source>
</evidence>